<proteinExistence type="predicted"/>
<dbReference type="InterPro" id="IPR014996">
    <property type="entry name" value="AcaB"/>
</dbReference>
<evidence type="ECO:0000313" key="1">
    <source>
        <dbReference type="EMBL" id="MDH0735434.1"/>
    </source>
</evidence>
<name>A0A2K8S225_9BURK</name>
<dbReference type="Proteomes" id="UP001161094">
    <property type="component" value="Unassembled WGS sequence"/>
</dbReference>
<dbReference type="KEGG" id="asw:CVS48_08145"/>
<accession>A0A2K8S225</accession>
<dbReference type="Pfam" id="PF08900">
    <property type="entry name" value="AcaB"/>
    <property type="match status" value="1"/>
</dbReference>
<organism evidence="2 3">
    <name type="scientific">Achromobacter spanius</name>
    <dbReference type="NCBI Taxonomy" id="217203"/>
    <lineage>
        <taxon>Bacteria</taxon>
        <taxon>Pseudomonadati</taxon>
        <taxon>Pseudomonadota</taxon>
        <taxon>Betaproteobacteria</taxon>
        <taxon>Burkholderiales</taxon>
        <taxon>Alcaligenaceae</taxon>
        <taxon>Achromobacter</taxon>
    </lineage>
</organism>
<dbReference type="EMBL" id="JAOCDZ010000003">
    <property type="protein sequence ID" value="MDH0735434.1"/>
    <property type="molecule type" value="Genomic_DNA"/>
</dbReference>
<dbReference type="AlphaFoldDB" id="A0A2K8S225"/>
<evidence type="ECO:0000313" key="3">
    <source>
        <dbReference type="Proteomes" id="UP000239990"/>
    </source>
</evidence>
<protein>
    <submittedName>
        <fullName evidence="2">TIGR03761 family integrating conjugative element protein</fullName>
    </submittedName>
</protein>
<dbReference type="EMBL" id="PREU01000002">
    <property type="protein sequence ID" value="PPA77551.1"/>
    <property type="molecule type" value="Genomic_DNA"/>
</dbReference>
<sequence>MAPKKMAVDSSLSAFATADTSPFPDRYDLDGERRILGPLLDEDDPDPSNPFFGRLQLFYEREAEFKRMRQSHEARAGADPLVGNSEARQIRTLPSLVAESQDVMSLHTLEALRLFMGKAVEPGKQGAPIAGGKRVAAALRSLWSLSSNDNPYADWALVETKARIEDVRAYIKAEQAQLLQRLEEMKSKGLTYSVLQSREPAQMQLGFASPYGYMVALLIVEVDYFTRVLKSAQRRDLVSGRQGHALLQSVKHKCRSVFERVLYWQKYLMKDELVALSRVDFVAGADVVAQQRVQAVKKIFGDVPKAVFMGEDAPRHTKRRLNLSPAELRLLDAVPLTDEVTAGVDKNLLA</sequence>
<dbReference type="NCBIfam" id="TIGR03761">
    <property type="entry name" value="ICE_PFL4669"/>
    <property type="match status" value="1"/>
</dbReference>
<dbReference type="Proteomes" id="UP000239990">
    <property type="component" value="Unassembled WGS sequence"/>
</dbReference>
<dbReference type="RefSeq" id="WP_100854000.1">
    <property type="nucleotide sequence ID" value="NZ_CADIJT010000003.1"/>
</dbReference>
<reference evidence="1" key="2">
    <citation type="submission" date="2022-09" db="EMBL/GenBank/DDBJ databases">
        <title>Intensive care unit water sources are persistently colonized with multi-drug resistant bacteria and are the site of extensive horizontal gene transfer of antibiotic resistance genes.</title>
        <authorList>
            <person name="Diorio-Toth L."/>
        </authorList>
    </citation>
    <scope>NUCLEOTIDE SEQUENCE</scope>
    <source>
        <strain evidence="1">GD03843</strain>
    </source>
</reference>
<dbReference type="GeneID" id="92905902"/>
<dbReference type="OrthoDB" id="8524550at2"/>
<comment type="caution">
    <text evidence="2">The sequence shown here is derived from an EMBL/GenBank/DDBJ whole genome shotgun (WGS) entry which is preliminary data.</text>
</comment>
<gene>
    <name evidence="2" type="ORF">C4E15_05905</name>
    <name evidence="1" type="ORF">N5D93_06405</name>
</gene>
<reference evidence="2 3" key="1">
    <citation type="submission" date="2018-02" db="EMBL/GenBank/DDBJ databases">
        <title>Draft Genome of Achromobacter spanius stain 6.</title>
        <authorList>
            <person name="Gunasekera T.S."/>
            <person name="Radwan O."/>
            <person name="Ruiz O.N."/>
        </authorList>
    </citation>
    <scope>NUCLEOTIDE SEQUENCE [LARGE SCALE GENOMIC DNA]</scope>
    <source>
        <strain evidence="2 3">6</strain>
    </source>
</reference>
<evidence type="ECO:0000313" key="2">
    <source>
        <dbReference type="EMBL" id="PPA77551.1"/>
    </source>
</evidence>